<evidence type="ECO:0000313" key="1">
    <source>
        <dbReference type="EMBL" id="KAF1960976.1"/>
    </source>
</evidence>
<sequence length="203" mass="22447">MGMMTIHKADDFRGYSPSLVKCLALLKGIPDASEIEQLRLKYGCTCGRCVGGFLSPRMHLSLRRESASCSDYLEDFLGVGPEFFLNPPIPGGVGSQHVPNSIKRQMMGDISLCLGYRDLLLTFMKLSEEEVVPNATNFLARAELASSGRQCNGIEEEEEEDGERDALPECRNDLEYGFVSRMCGYETVSLVGTNFGAESLFDY</sequence>
<protein>
    <submittedName>
        <fullName evidence="1">Uncharacterized protein</fullName>
    </submittedName>
</protein>
<name>A0A6A5UDI5_9PLEO</name>
<proteinExistence type="predicted"/>
<dbReference type="OrthoDB" id="3919855at2759"/>
<dbReference type="Proteomes" id="UP000800035">
    <property type="component" value="Unassembled WGS sequence"/>
</dbReference>
<evidence type="ECO:0000313" key="2">
    <source>
        <dbReference type="Proteomes" id="UP000800035"/>
    </source>
</evidence>
<accession>A0A6A5UDI5</accession>
<gene>
    <name evidence="1" type="ORF">CC80DRAFT_501220</name>
</gene>
<organism evidence="1 2">
    <name type="scientific">Byssothecium circinans</name>
    <dbReference type="NCBI Taxonomy" id="147558"/>
    <lineage>
        <taxon>Eukaryota</taxon>
        <taxon>Fungi</taxon>
        <taxon>Dikarya</taxon>
        <taxon>Ascomycota</taxon>
        <taxon>Pezizomycotina</taxon>
        <taxon>Dothideomycetes</taxon>
        <taxon>Pleosporomycetidae</taxon>
        <taxon>Pleosporales</taxon>
        <taxon>Massarineae</taxon>
        <taxon>Massarinaceae</taxon>
        <taxon>Byssothecium</taxon>
    </lineage>
</organism>
<dbReference type="AlphaFoldDB" id="A0A6A5UDI5"/>
<reference evidence="1" key="1">
    <citation type="journal article" date="2020" name="Stud. Mycol.">
        <title>101 Dothideomycetes genomes: a test case for predicting lifestyles and emergence of pathogens.</title>
        <authorList>
            <person name="Haridas S."/>
            <person name="Albert R."/>
            <person name="Binder M."/>
            <person name="Bloem J."/>
            <person name="Labutti K."/>
            <person name="Salamov A."/>
            <person name="Andreopoulos B."/>
            <person name="Baker S."/>
            <person name="Barry K."/>
            <person name="Bills G."/>
            <person name="Bluhm B."/>
            <person name="Cannon C."/>
            <person name="Castanera R."/>
            <person name="Culley D."/>
            <person name="Daum C."/>
            <person name="Ezra D."/>
            <person name="Gonzalez J."/>
            <person name="Henrissat B."/>
            <person name="Kuo A."/>
            <person name="Liang C."/>
            <person name="Lipzen A."/>
            <person name="Lutzoni F."/>
            <person name="Magnuson J."/>
            <person name="Mondo S."/>
            <person name="Nolan M."/>
            <person name="Ohm R."/>
            <person name="Pangilinan J."/>
            <person name="Park H.-J."/>
            <person name="Ramirez L."/>
            <person name="Alfaro M."/>
            <person name="Sun H."/>
            <person name="Tritt A."/>
            <person name="Yoshinaga Y."/>
            <person name="Zwiers L.-H."/>
            <person name="Turgeon B."/>
            <person name="Goodwin S."/>
            <person name="Spatafora J."/>
            <person name="Crous P."/>
            <person name="Grigoriev I."/>
        </authorList>
    </citation>
    <scope>NUCLEOTIDE SEQUENCE</scope>
    <source>
        <strain evidence="1">CBS 675.92</strain>
    </source>
</reference>
<dbReference type="EMBL" id="ML976982">
    <property type="protein sequence ID" value="KAF1960976.1"/>
    <property type="molecule type" value="Genomic_DNA"/>
</dbReference>
<keyword evidence="2" id="KW-1185">Reference proteome</keyword>